<evidence type="ECO:0000313" key="2">
    <source>
        <dbReference type="Proteomes" id="UP001162483"/>
    </source>
</evidence>
<dbReference type="Proteomes" id="UP001162483">
    <property type="component" value="Unassembled WGS sequence"/>
</dbReference>
<keyword evidence="2" id="KW-1185">Reference proteome</keyword>
<gene>
    <name evidence="1" type="ORF">SPARVUS_LOCUS3320923</name>
</gene>
<dbReference type="EMBL" id="CATNWA010005073">
    <property type="protein sequence ID" value="CAI9549306.1"/>
    <property type="molecule type" value="Genomic_DNA"/>
</dbReference>
<reference evidence="1" key="1">
    <citation type="submission" date="2023-05" db="EMBL/GenBank/DDBJ databases">
        <authorList>
            <person name="Stuckert A."/>
        </authorList>
    </citation>
    <scope>NUCLEOTIDE SEQUENCE</scope>
</reference>
<comment type="caution">
    <text evidence="1">The sequence shown here is derived from an EMBL/GenBank/DDBJ whole genome shotgun (WGS) entry which is preliminary data.</text>
</comment>
<proteinExistence type="predicted"/>
<organism evidence="1 2">
    <name type="scientific">Staurois parvus</name>
    <dbReference type="NCBI Taxonomy" id="386267"/>
    <lineage>
        <taxon>Eukaryota</taxon>
        <taxon>Metazoa</taxon>
        <taxon>Chordata</taxon>
        <taxon>Craniata</taxon>
        <taxon>Vertebrata</taxon>
        <taxon>Euteleostomi</taxon>
        <taxon>Amphibia</taxon>
        <taxon>Batrachia</taxon>
        <taxon>Anura</taxon>
        <taxon>Neobatrachia</taxon>
        <taxon>Ranoidea</taxon>
        <taxon>Ranidae</taxon>
        <taxon>Staurois</taxon>
    </lineage>
</organism>
<accession>A0ABN9BP67</accession>
<sequence length="61" mass="6590">MNPSCARCGKIVYPTEKVNCLDKVISRLPHLPTHPVCLGIQVTYGPSAHCIPHSVGPPRTV</sequence>
<protein>
    <submittedName>
        <fullName evidence="1">Uncharacterized protein</fullName>
    </submittedName>
</protein>
<name>A0ABN9BP67_9NEOB</name>
<evidence type="ECO:0000313" key="1">
    <source>
        <dbReference type="EMBL" id="CAI9549306.1"/>
    </source>
</evidence>